<protein>
    <submittedName>
        <fullName evidence="1">Ig-like domain-containing protein</fullName>
    </submittedName>
</protein>
<name>A0A9X2RJ12_9PROT</name>
<dbReference type="EMBL" id="JANIBC010000029">
    <property type="protein sequence ID" value="MCQ8186644.1"/>
    <property type="molecule type" value="Genomic_DNA"/>
</dbReference>
<keyword evidence="2" id="KW-1185">Reference proteome</keyword>
<dbReference type="Gene3D" id="2.180.10.10">
    <property type="entry name" value="RHS repeat-associated core"/>
    <property type="match status" value="1"/>
</dbReference>
<evidence type="ECO:0000313" key="2">
    <source>
        <dbReference type="Proteomes" id="UP001142610"/>
    </source>
</evidence>
<evidence type="ECO:0000313" key="1">
    <source>
        <dbReference type="EMBL" id="MCQ8186644.1"/>
    </source>
</evidence>
<proteinExistence type="predicted"/>
<dbReference type="Proteomes" id="UP001142610">
    <property type="component" value="Unassembled WGS sequence"/>
</dbReference>
<accession>A0A9X2RJ12</accession>
<reference evidence="1" key="1">
    <citation type="submission" date="2022-07" db="EMBL/GenBank/DDBJ databases">
        <title>Parvularcula maris sp. nov., an algicidal bacterium isolated from seawater.</title>
        <authorList>
            <person name="Li F."/>
        </authorList>
    </citation>
    <scope>NUCLEOTIDE SEQUENCE</scope>
    <source>
        <strain evidence="1">BGMRC 0090</strain>
    </source>
</reference>
<comment type="caution">
    <text evidence="1">The sequence shown here is derived from an EMBL/GenBank/DDBJ whole genome shotgun (WGS) entry which is preliminary data.</text>
</comment>
<organism evidence="1 2">
    <name type="scientific">Parvularcula maris</name>
    <dbReference type="NCBI Taxonomy" id="2965077"/>
    <lineage>
        <taxon>Bacteria</taxon>
        <taxon>Pseudomonadati</taxon>
        <taxon>Pseudomonadota</taxon>
        <taxon>Alphaproteobacteria</taxon>
        <taxon>Parvularculales</taxon>
        <taxon>Parvularculaceae</taxon>
        <taxon>Parvularcula</taxon>
    </lineage>
</organism>
<dbReference type="Pfam" id="PF17963">
    <property type="entry name" value="Big_9"/>
    <property type="match status" value="1"/>
</dbReference>
<gene>
    <name evidence="1" type="ORF">NOG11_14775</name>
</gene>
<dbReference type="AlphaFoldDB" id="A0A9X2RJ12"/>
<sequence>MAATASAQHVILYDYDSLGQLIKIDGPNGDDRRYVFDDSGNRIIARSAPNSPPIARDDFWFLQHGTATKIVDLRDNDTDPNGHPMTVTRIFNISHTGSGGAATIYLRPDGRVNITPGGGGTTSFAYEVTDQEAVTTGTGQIETTTPGGGIDPGCGFFC</sequence>